<dbReference type="Gene3D" id="2.30.30.60">
    <property type="match status" value="1"/>
</dbReference>
<feature type="transmembrane region" description="Helical" evidence="5">
    <location>
        <begin position="110"/>
        <end position="128"/>
    </location>
</feature>
<gene>
    <name evidence="7" type="ORF">FGU65_12710</name>
</gene>
<keyword evidence="2 5" id="KW-0812">Transmembrane</keyword>
<evidence type="ECO:0000256" key="5">
    <source>
        <dbReference type="SAM" id="Phobius"/>
    </source>
</evidence>
<dbReference type="InterPro" id="IPR006685">
    <property type="entry name" value="MscS_channel_2nd"/>
</dbReference>
<evidence type="ECO:0000256" key="3">
    <source>
        <dbReference type="ARBA" id="ARBA00022989"/>
    </source>
</evidence>
<reference evidence="7" key="1">
    <citation type="submission" date="2019-05" db="EMBL/GenBank/DDBJ databases">
        <title>Methanoculleus sp. FWC-SCC1, a methanogenic archaeon isolated from deep marine cold seep.</title>
        <authorList>
            <person name="Chen Y.-W."/>
            <person name="Chen S.-C."/>
            <person name="Teng N.-H."/>
            <person name="Lai M.-C."/>
        </authorList>
    </citation>
    <scope>NUCLEOTIDE SEQUENCE</scope>
    <source>
        <strain evidence="7">FWC-SCC1</strain>
    </source>
</reference>
<accession>A0ABT8MCY7</accession>
<sequence>MDGDDTPKQRNAAMRDTARVLISTALLAGLTASFWFADQIFPDISLEKLYLTFLGVTIIYLVFTAIRRIILRQIREPKTRYSFTRTLSVLYYIVIAAVAVRIWIDTNYIFVAYGIIGAGIAIALQDLFKNFVGGIQVFISRIYSIGDRVELEETRGDVMDIGILNTTLLEIHAQGVEGDQPTGRLVTVPNGTVLGSQVFNSTKDHSFIWDEIAIPITYDTDWRLARDLFLEIVTRETAGITALAEREIARIGEKYYLPKKVVEPSVYLTLTDNWITFTVRYVTEVRTRRVLKDTLSQKLLEAVEENDQIAIATENIIVYEGGPFEGAS</sequence>
<evidence type="ECO:0000313" key="8">
    <source>
        <dbReference type="Proteomes" id="UP001168338"/>
    </source>
</evidence>
<dbReference type="Pfam" id="PF00924">
    <property type="entry name" value="MS_channel_2nd"/>
    <property type="match status" value="1"/>
</dbReference>
<proteinExistence type="predicted"/>
<keyword evidence="8" id="KW-1185">Reference proteome</keyword>
<dbReference type="Proteomes" id="UP001168338">
    <property type="component" value="Unassembled WGS sequence"/>
</dbReference>
<feature type="transmembrane region" description="Helical" evidence="5">
    <location>
        <begin position="82"/>
        <end position="104"/>
    </location>
</feature>
<keyword evidence="4 5" id="KW-0472">Membrane</keyword>
<protein>
    <submittedName>
        <fullName evidence="7">Mechanosensitive ion channel</fullName>
    </submittedName>
</protein>
<feature type="transmembrane region" description="Helical" evidence="5">
    <location>
        <begin position="49"/>
        <end position="70"/>
    </location>
</feature>
<evidence type="ECO:0000256" key="1">
    <source>
        <dbReference type="ARBA" id="ARBA00004370"/>
    </source>
</evidence>
<dbReference type="SUPFAM" id="SSF50182">
    <property type="entry name" value="Sm-like ribonucleoproteins"/>
    <property type="match status" value="1"/>
</dbReference>
<comment type="subcellular location">
    <subcellularLocation>
        <location evidence="1">Membrane</location>
    </subcellularLocation>
</comment>
<dbReference type="InterPro" id="IPR023408">
    <property type="entry name" value="MscS_beta-dom_sf"/>
</dbReference>
<name>A0ABT8MCY7_9EURY</name>
<evidence type="ECO:0000256" key="4">
    <source>
        <dbReference type="ARBA" id="ARBA00023136"/>
    </source>
</evidence>
<evidence type="ECO:0000259" key="6">
    <source>
        <dbReference type="Pfam" id="PF00924"/>
    </source>
</evidence>
<evidence type="ECO:0000256" key="2">
    <source>
        <dbReference type="ARBA" id="ARBA00022692"/>
    </source>
</evidence>
<dbReference type="PANTHER" id="PTHR30566">
    <property type="entry name" value="YNAI-RELATED MECHANOSENSITIVE ION CHANNEL"/>
    <property type="match status" value="1"/>
</dbReference>
<dbReference type="RefSeq" id="WP_301664917.1">
    <property type="nucleotide sequence ID" value="NZ_VCYH01000009.1"/>
</dbReference>
<dbReference type="PANTHER" id="PTHR30566:SF5">
    <property type="entry name" value="MECHANOSENSITIVE ION CHANNEL PROTEIN 1, MITOCHONDRIAL-RELATED"/>
    <property type="match status" value="1"/>
</dbReference>
<keyword evidence="3 5" id="KW-1133">Transmembrane helix</keyword>
<comment type="caution">
    <text evidence="7">The sequence shown here is derived from an EMBL/GenBank/DDBJ whole genome shotgun (WGS) entry which is preliminary data.</text>
</comment>
<dbReference type="Gene3D" id="3.30.70.100">
    <property type="match status" value="1"/>
</dbReference>
<dbReference type="Gene3D" id="1.10.287.1260">
    <property type="match status" value="1"/>
</dbReference>
<feature type="domain" description="Mechanosensitive ion channel MscS" evidence="6">
    <location>
        <begin position="126"/>
        <end position="202"/>
    </location>
</feature>
<feature type="transmembrane region" description="Helical" evidence="5">
    <location>
        <begin position="20"/>
        <end position="37"/>
    </location>
</feature>
<organism evidence="7 8">
    <name type="scientific">Methanoculleus frigidifontis</name>
    <dbReference type="NCBI Taxonomy" id="2584085"/>
    <lineage>
        <taxon>Archaea</taxon>
        <taxon>Methanobacteriati</taxon>
        <taxon>Methanobacteriota</taxon>
        <taxon>Stenosarchaea group</taxon>
        <taxon>Methanomicrobia</taxon>
        <taxon>Methanomicrobiales</taxon>
        <taxon>Methanomicrobiaceae</taxon>
        <taxon>Methanoculleus</taxon>
    </lineage>
</organism>
<dbReference type="EMBL" id="VCYH01000009">
    <property type="protein sequence ID" value="MDN7025730.1"/>
    <property type="molecule type" value="Genomic_DNA"/>
</dbReference>
<dbReference type="InterPro" id="IPR010920">
    <property type="entry name" value="LSM_dom_sf"/>
</dbReference>
<evidence type="ECO:0000313" key="7">
    <source>
        <dbReference type="EMBL" id="MDN7025730.1"/>
    </source>
</evidence>